<reference evidence="2" key="1">
    <citation type="submission" date="2021-08" db="EMBL/GenBank/DDBJ databases">
        <title>Chromosome-Level Trichoderma cornu-damae using Hi-C Data.</title>
        <authorList>
            <person name="Kim C.S."/>
        </authorList>
    </citation>
    <scope>NUCLEOTIDE SEQUENCE</scope>
    <source>
        <strain evidence="2">KA19-0412C</strain>
    </source>
</reference>
<dbReference type="OrthoDB" id="4899261at2759"/>
<feature type="region of interest" description="Disordered" evidence="1">
    <location>
        <begin position="238"/>
        <end position="297"/>
    </location>
</feature>
<feature type="compositionally biased region" description="Basic and acidic residues" evidence="1">
    <location>
        <begin position="238"/>
        <end position="249"/>
    </location>
</feature>
<dbReference type="Proteomes" id="UP000827724">
    <property type="component" value="Unassembled WGS sequence"/>
</dbReference>
<sequence length="302" mass="33881">MKSVLVTRSKAPLGSVPLNEGEDQSPAKTELPAEHRDAGTRGKRRRREAMPEPALVREVHKHVVREDVMEPLQALLGRLESESWNGAIQGEIMQALTDKRVKVLTVAAKGVLSIWAAKWKNDVLQSWLEQAREDVEVFRWTERYAEPAPPARPNCESAYAVFHDLDEMIGGIPQAMIRDPLRAKVNALRDAFARQDKAHKQEMLNRVDGVHAEISKLHSQMAELRQMDGVRLVGAADDTRDEAAEESNKGKSTKQKKKKKKKNKEEAMGGLNAGRKRKHQEMSEEQIEGEGLTDCTTPLCLC</sequence>
<gene>
    <name evidence="2" type="ORF">Trco_008229</name>
</gene>
<dbReference type="AlphaFoldDB" id="A0A9P8TSM3"/>
<evidence type="ECO:0000313" key="3">
    <source>
        <dbReference type="Proteomes" id="UP000827724"/>
    </source>
</evidence>
<dbReference type="EMBL" id="JAIWOZ010000007">
    <property type="protein sequence ID" value="KAH6603454.1"/>
    <property type="molecule type" value="Genomic_DNA"/>
</dbReference>
<accession>A0A9P8TSM3</accession>
<comment type="caution">
    <text evidence="2">The sequence shown here is derived from an EMBL/GenBank/DDBJ whole genome shotgun (WGS) entry which is preliminary data.</text>
</comment>
<protein>
    <submittedName>
        <fullName evidence="2">Uncharacterized protein</fullName>
    </submittedName>
</protein>
<evidence type="ECO:0000313" key="2">
    <source>
        <dbReference type="EMBL" id="KAH6603454.1"/>
    </source>
</evidence>
<feature type="compositionally biased region" description="Basic and acidic residues" evidence="1">
    <location>
        <begin position="31"/>
        <end position="40"/>
    </location>
</feature>
<name>A0A9P8TSM3_9HYPO</name>
<feature type="compositionally biased region" description="Basic residues" evidence="1">
    <location>
        <begin position="251"/>
        <end position="262"/>
    </location>
</feature>
<evidence type="ECO:0000256" key="1">
    <source>
        <dbReference type="SAM" id="MobiDB-lite"/>
    </source>
</evidence>
<feature type="region of interest" description="Disordered" evidence="1">
    <location>
        <begin position="1"/>
        <end position="52"/>
    </location>
</feature>
<keyword evidence="3" id="KW-1185">Reference proteome</keyword>
<proteinExistence type="predicted"/>
<organism evidence="2 3">
    <name type="scientific">Trichoderma cornu-damae</name>
    <dbReference type="NCBI Taxonomy" id="654480"/>
    <lineage>
        <taxon>Eukaryota</taxon>
        <taxon>Fungi</taxon>
        <taxon>Dikarya</taxon>
        <taxon>Ascomycota</taxon>
        <taxon>Pezizomycotina</taxon>
        <taxon>Sordariomycetes</taxon>
        <taxon>Hypocreomycetidae</taxon>
        <taxon>Hypocreales</taxon>
        <taxon>Hypocreaceae</taxon>
        <taxon>Trichoderma</taxon>
    </lineage>
</organism>